<dbReference type="EMBL" id="PQXM01000806">
    <property type="protein sequence ID" value="TGO68800.1"/>
    <property type="molecule type" value="Genomic_DNA"/>
</dbReference>
<proteinExistence type="predicted"/>
<protein>
    <submittedName>
        <fullName evidence="1">Uncharacterized protein</fullName>
    </submittedName>
</protein>
<evidence type="ECO:0000313" key="1">
    <source>
        <dbReference type="EMBL" id="TGO68800.1"/>
    </source>
</evidence>
<organism evidence="1 2">
    <name type="scientific">Botrytis elliptica</name>
    <dbReference type="NCBI Taxonomy" id="278938"/>
    <lineage>
        <taxon>Eukaryota</taxon>
        <taxon>Fungi</taxon>
        <taxon>Dikarya</taxon>
        <taxon>Ascomycota</taxon>
        <taxon>Pezizomycotina</taxon>
        <taxon>Leotiomycetes</taxon>
        <taxon>Helotiales</taxon>
        <taxon>Sclerotiniaceae</taxon>
        <taxon>Botrytis</taxon>
    </lineage>
</organism>
<reference evidence="1 2" key="1">
    <citation type="submission" date="2017-12" db="EMBL/GenBank/DDBJ databases">
        <title>Comparative genomics of Botrytis spp.</title>
        <authorList>
            <person name="Valero-Jimenez C.A."/>
            <person name="Tapia P."/>
            <person name="Veloso J."/>
            <person name="Silva-Moreno E."/>
            <person name="Staats M."/>
            <person name="Valdes J.H."/>
            <person name="Van Kan J.A.L."/>
        </authorList>
    </citation>
    <scope>NUCLEOTIDE SEQUENCE [LARGE SCALE GENOMIC DNA]</scope>
    <source>
        <strain evidence="1 2">Be9601</strain>
    </source>
</reference>
<accession>A0A4Z1JBB3</accession>
<comment type="caution">
    <text evidence="1">The sequence shown here is derived from an EMBL/GenBank/DDBJ whole genome shotgun (WGS) entry which is preliminary data.</text>
</comment>
<name>A0A4Z1JBB3_9HELO</name>
<dbReference type="AlphaFoldDB" id="A0A4Z1JBB3"/>
<gene>
    <name evidence="1" type="ORF">BELL_0808g00030</name>
</gene>
<sequence>MKEEQHLDCVSREDIGYARDLHKFADLRVNLHVPTAAHKLQHDFQPLTTSWIIISLIAMVEPYKLSISDQNQHRIAESPKLGQETEVREVVEDL</sequence>
<evidence type="ECO:0000313" key="2">
    <source>
        <dbReference type="Proteomes" id="UP000297229"/>
    </source>
</evidence>
<dbReference type="Proteomes" id="UP000297229">
    <property type="component" value="Unassembled WGS sequence"/>
</dbReference>
<keyword evidence="2" id="KW-1185">Reference proteome</keyword>